<dbReference type="EMBL" id="VAUV01000003">
    <property type="protein sequence ID" value="TLD72012.1"/>
    <property type="molecule type" value="Genomic_DNA"/>
</dbReference>
<dbReference type="Proteomes" id="UP000306196">
    <property type="component" value="Unassembled WGS sequence"/>
</dbReference>
<keyword evidence="3" id="KW-1185">Reference proteome</keyword>
<feature type="transmembrane region" description="Helical" evidence="1">
    <location>
        <begin position="25"/>
        <end position="43"/>
    </location>
</feature>
<proteinExistence type="predicted"/>
<gene>
    <name evidence="2" type="ORF">FEM03_04615</name>
</gene>
<name>A0A5R8KIA2_9BACT</name>
<protein>
    <submittedName>
        <fullName evidence="2">Uncharacterized protein</fullName>
    </submittedName>
</protein>
<keyword evidence="1" id="KW-0472">Membrane</keyword>
<accession>A0A5R8KIA2</accession>
<organism evidence="2 3">
    <name type="scientific">Phragmitibacter flavus</name>
    <dbReference type="NCBI Taxonomy" id="2576071"/>
    <lineage>
        <taxon>Bacteria</taxon>
        <taxon>Pseudomonadati</taxon>
        <taxon>Verrucomicrobiota</taxon>
        <taxon>Verrucomicrobiia</taxon>
        <taxon>Verrucomicrobiales</taxon>
        <taxon>Verrucomicrobiaceae</taxon>
        <taxon>Phragmitibacter</taxon>
    </lineage>
</organism>
<dbReference type="AlphaFoldDB" id="A0A5R8KIA2"/>
<sequence length="266" mass="29620">MPPKVSSSLPLIFDWTPARGRFGRLMLALLIVIVGIAAFFYVFRVVYPQSERFTPVPHQVVMFDAGNPATTAIMNRVRDVDYLLLPTRNHQDNSPSLQRLAPVFRPSFEGHQLVLQDLPHRPFTAPPPRLIDVDAPVLPPLDLSELKELPPQISSSGKAKTRTPRLRMKFHGLAEARLPRTLPDLSEVPLTDPSTCRFKIAVAPDGRITFALPLTNPDQAAAASLLTERVRRLRFAALPQTPEATTQHTSSATQWGEISFEWSDAP</sequence>
<comment type="caution">
    <text evidence="2">The sequence shown here is derived from an EMBL/GenBank/DDBJ whole genome shotgun (WGS) entry which is preliminary data.</text>
</comment>
<evidence type="ECO:0000256" key="1">
    <source>
        <dbReference type="SAM" id="Phobius"/>
    </source>
</evidence>
<dbReference type="RefSeq" id="WP_138085015.1">
    <property type="nucleotide sequence ID" value="NZ_VAUV01000003.1"/>
</dbReference>
<dbReference type="OrthoDB" id="186551at2"/>
<keyword evidence="1" id="KW-0812">Transmembrane</keyword>
<keyword evidence="1" id="KW-1133">Transmembrane helix</keyword>
<evidence type="ECO:0000313" key="3">
    <source>
        <dbReference type="Proteomes" id="UP000306196"/>
    </source>
</evidence>
<evidence type="ECO:0000313" key="2">
    <source>
        <dbReference type="EMBL" id="TLD72012.1"/>
    </source>
</evidence>
<reference evidence="2 3" key="1">
    <citation type="submission" date="2019-05" db="EMBL/GenBank/DDBJ databases">
        <title>Verrucobacter flavum gen. nov., sp. nov. a new member of the family Verrucomicrobiaceae.</title>
        <authorList>
            <person name="Szuroczki S."/>
            <person name="Abbaszade G."/>
            <person name="Szabo A."/>
            <person name="Felfoldi T."/>
            <person name="Schumann P."/>
            <person name="Boka K."/>
            <person name="Keki Z."/>
            <person name="Toumi M."/>
            <person name="Toth E."/>
        </authorList>
    </citation>
    <scope>NUCLEOTIDE SEQUENCE [LARGE SCALE GENOMIC DNA]</scope>
    <source>
        <strain evidence="2 3">MG-N-17</strain>
    </source>
</reference>